<dbReference type="InterPro" id="IPR050113">
    <property type="entry name" value="Ub_conjugating_enzyme"/>
</dbReference>
<dbReference type="STRING" id="329046.A0A1Y2BNG0"/>
<dbReference type="Pfam" id="PF00179">
    <property type="entry name" value="UQ_con"/>
    <property type="match status" value="1"/>
</dbReference>
<organism evidence="6 7">
    <name type="scientific">Rhizoclosmatium globosum</name>
    <dbReference type="NCBI Taxonomy" id="329046"/>
    <lineage>
        <taxon>Eukaryota</taxon>
        <taxon>Fungi</taxon>
        <taxon>Fungi incertae sedis</taxon>
        <taxon>Chytridiomycota</taxon>
        <taxon>Chytridiomycota incertae sedis</taxon>
        <taxon>Chytridiomycetes</taxon>
        <taxon>Chytridiales</taxon>
        <taxon>Chytriomycetaceae</taxon>
        <taxon>Rhizoclosmatium</taxon>
    </lineage>
</organism>
<evidence type="ECO:0000313" key="6">
    <source>
        <dbReference type="EMBL" id="ORY36291.1"/>
    </source>
</evidence>
<evidence type="ECO:0000256" key="4">
    <source>
        <dbReference type="RuleBase" id="RU362109"/>
    </source>
</evidence>
<evidence type="ECO:0000313" key="7">
    <source>
        <dbReference type="Proteomes" id="UP000193642"/>
    </source>
</evidence>
<dbReference type="PANTHER" id="PTHR24067">
    <property type="entry name" value="UBIQUITIN-CONJUGATING ENZYME E2"/>
    <property type="match status" value="1"/>
</dbReference>
<feature type="non-terminal residue" evidence="6">
    <location>
        <position position="1"/>
    </location>
</feature>
<dbReference type="PROSITE" id="PS00183">
    <property type="entry name" value="UBC_1"/>
    <property type="match status" value="1"/>
</dbReference>
<evidence type="ECO:0000256" key="2">
    <source>
        <dbReference type="ARBA" id="ARBA00022786"/>
    </source>
</evidence>
<reference evidence="6 7" key="1">
    <citation type="submission" date="2016-07" db="EMBL/GenBank/DDBJ databases">
        <title>Pervasive Adenine N6-methylation of Active Genes in Fungi.</title>
        <authorList>
            <consortium name="DOE Joint Genome Institute"/>
            <person name="Mondo S.J."/>
            <person name="Dannebaum R.O."/>
            <person name="Kuo R.C."/>
            <person name="Labutti K."/>
            <person name="Haridas S."/>
            <person name="Kuo A."/>
            <person name="Salamov A."/>
            <person name="Ahrendt S.R."/>
            <person name="Lipzen A."/>
            <person name="Sullivan W."/>
            <person name="Andreopoulos W.B."/>
            <person name="Clum A."/>
            <person name="Lindquist E."/>
            <person name="Daum C."/>
            <person name="Ramamoorthy G.K."/>
            <person name="Gryganskyi A."/>
            <person name="Culley D."/>
            <person name="Magnuson J.K."/>
            <person name="James T.Y."/>
            <person name="O'Malley M.A."/>
            <person name="Stajich J.E."/>
            <person name="Spatafora J.W."/>
            <person name="Visel A."/>
            <person name="Grigoriev I.V."/>
        </authorList>
    </citation>
    <scope>NUCLEOTIDE SEQUENCE [LARGE SCALE GENOMIC DNA]</scope>
    <source>
        <strain evidence="6 7">JEL800</strain>
    </source>
</reference>
<dbReference type="Gene3D" id="3.10.110.10">
    <property type="entry name" value="Ubiquitin Conjugating Enzyme"/>
    <property type="match status" value="1"/>
</dbReference>
<dbReference type="OrthoDB" id="9978460at2759"/>
<sequence>IFDWKCTILGPRDSVWEGGIFKVRMTFSEDYNQVPPKVVFETVPFHPNIDMHTGIPCIDFLDDSSAWKPNLTVYGMLLSLQNLILNPNLENPVNAPAAEIYSQSPRLYEQLCRDCVVASRRIEGCLIQSRQVLNVNINSWIAASFNHIL</sequence>
<dbReference type="PROSITE" id="PS50127">
    <property type="entry name" value="UBC_2"/>
    <property type="match status" value="1"/>
</dbReference>
<feature type="domain" description="UBC core" evidence="5">
    <location>
        <begin position="1"/>
        <end position="121"/>
    </location>
</feature>
<keyword evidence="1" id="KW-0808">Transferase</keyword>
<dbReference type="GO" id="GO:0005524">
    <property type="term" value="F:ATP binding"/>
    <property type="evidence" value="ECO:0007669"/>
    <property type="project" value="UniProtKB-UniRule"/>
</dbReference>
<keyword evidence="7" id="KW-1185">Reference proteome</keyword>
<comment type="similarity">
    <text evidence="4">Belongs to the ubiquitin-conjugating enzyme family.</text>
</comment>
<dbReference type="AlphaFoldDB" id="A0A1Y2BNG0"/>
<dbReference type="GO" id="GO:0016740">
    <property type="term" value="F:transferase activity"/>
    <property type="evidence" value="ECO:0007669"/>
    <property type="project" value="UniProtKB-KW"/>
</dbReference>
<feature type="active site" description="Glycyl thioester intermediate" evidence="3">
    <location>
        <position position="57"/>
    </location>
</feature>
<dbReference type="Proteomes" id="UP000193642">
    <property type="component" value="Unassembled WGS sequence"/>
</dbReference>
<dbReference type="SMART" id="SM00212">
    <property type="entry name" value="UBCc"/>
    <property type="match status" value="1"/>
</dbReference>
<dbReference type="InterPro" id="IPR000608">
    <property type="entry name" value="UBC"/>
</dbReference>
<protein>
    <submittedName>
        <fullName evidence="6">UBC-like protein</fullName>
    </submittedName>
</protein>
<accession>A0A1Y2BNG0</accession>
<name>A0A1Y2BNG0_9FUNG</name>
<dbReference type="EMBL" id="MCGO01000056">
    <property type="protein sequence ID" value="ORY36291.1"/>
    <property type="molecule type" value="Genomic_DNA"/>
</dbReference>
<evidence type="ECO:0000259" key="5">
    <source>
        <dbReference type="PROSITE" id="PS50127"/>
    </source>
</evidence>
<dbReference type="InterPro" id="IPR016135">
    <property type="entry name" value="UBQ-conjugating_enzyme/RWD"/>
</dbReference>
<keyword evidence="4" id="KW-0547">Nucleotide-binding</keyword>
<dbReference type="InterPro" id="IPR023313">
    <property type="entry name" value="UBQ-conjugating_AS"/>
</dbReference>
<proteinExistence type="inferred from homology"/>
<evidence type="ECO:0000256" key="3">
    <source>
        <dbReference type="PROSITE-ProRule" id="PRU10133"/>
    </source>
</evidence>
<evidence type="ECO:0000256" key="1">
    <source>
        <dbReference type="ARBA" id="ARBA00022679"/>
    </source>
</evidence>
<dbReference type="SUPFAM" id="SSF54495">
    <property type="entry name" value="UBC-like"/>
    <property type="match status" value="1"/>
</dbReference>
<comment type="caution">
    <text evidence="6">The sequence shown here is derived from an EMBL/GenBank/DDBJ whole genome shotgun (WGS) entry which is preliminary data.</text>
</comment>
<keyword evidence="4" id="KW-0067">ATP-binding</keyword>
<keyword evidence="2 4" id="KW-0833">Ubl conjugation pathway</keyword>
<gene>
    <name evidence="6" type="ORF">BCR33DRAFT_664243</name>
</gene>